<organism evidence="10 11">
    <name type="scientific">Halocaridina rubra</name>
    <name type="common">Hawaiian red shrimp</name>
    <dbReference type="NCBI Taxonomy" id="373956"/>
    <lineage>
        <taxon>Eukaryota</taxon>
        <taxon>Metazoa</taxon>
        <taxon>Ecdysozoa</taxon>
        <taxon>Arthropoda</taxon>
        <taxon>Crustacea</taxon>
        <taxon>Multicrustacea</taxon>
        <taxon>Malacostraca</taxon>
        <taxon>Eumalacostraca</taxon>
        <taxon>Eucarida</taxon>
        <taxon>Decapoda</taxon>
        <taxon>Pleocyemata</taxon>
        <taxon>Caridea</taxon>
        <taxon>Atyoidea</taxon>
        <taxon>Atyidae</taxon>
        <taxon>Halocaridina</taxon>
    </lineage>
</organism>
<dbReference type="PRINTS" id="PR00151">
    <property type="entry name" value="PORPHBDMNASE"/>
</dbReference>
<keyword evidence="6" id="KW-0808">Transferase</keyword>
<evidence type="ECO:0000256" key="4">
    <source>
        <dbReference type="ARBA" id="ARBA00005638"/>
    </source>
</evidence>
<keyword evidence="11" id="KW-1185">Reference proteome</keyword>
<evidence type="ECO:0000256" key="7">
    <source>
        <dbReference type="ARBA" id="ARBA00023244"/>
    </source>
</evidence>
<keyword evidence="7" id="KW-0627">Porphyrin biosynthesis</keyword>
<dbReference type="EMBL" id="JAXCGZ010009965">
    <property type="protein sequence ID" value="KAK7075949.1"/>
    <property type="molecule type" value="Genomic_DNA"/>
</dbReference>
<dbReference type="FunFam" id="3.40.190.10:FF:000004">
    <property type="entry name" value="Porphobilinogen deaminase"/>
    <property type="match status" value="1"/>
</dbReference>
<dbReference type="GO" id="GO:0006783">
    <property type="term" value="P:heme biosynthetic process"/>
    <property type="evidence" value="ECO:0007669"/>
    <property type="project" value="TreeGrafter"/>
</dbReference>
<feature type="domain" description="Porphobilinogen deaminase N-terminal" evidence="9">
    <location>
        <begin position="17"/>
        <end position="140"/>
    </location>
</feature>
<dbReference type="GO" id="GO:0004418">
    <property type="term" value="F:hydroxymethylbilane synthase activity"/>
    <property type="evidence" value="ECO:0007669"/>
    <property type="project" value="UniProtKB-EC"/>
</dbReference>
<accession>A0AAN8XCL1</accession>
<name>A0AAN8XCL1_HALRR</name>
<comment type="function">
    <text evidence="2">Tetrapolymerization of the monopyrrole PBG into the hydroxymethylbilane pre-uroporphyrinogen in several discrete steps.</text>
</comment>
<dbReference type="Proteomes" id="UP001381693">
    <property type="component" value="Unassembled WGS sequence"/>
</dbReference>
<evidence type="ECO:0000256" key="2">
    <source>
        <dbReference type="ARBA" id="ARBA00002869"/>
    </source>
</evidence>
<protein>
    <recommendedName>
        <fullName evidence="5">hydroxymethylbilane synthase</fullName>
        <ecNumber evidence="5">2.5.1.61</ecNumber>
    </recommendedName>
    <alternativeName>
        <fullName evidence="8">Hydroxymethylbilane synthase</fullName>
    </alternativeName>
</protein>
<evidence type="ECO:0000256" key="5">
    <source>
        <dbReference type="ARBA" id="ARBA00012655"/>
    </source>
</evidence>
<dbReference type="InterPro" id="IPR022417">
    <property type="entry name" value="Porphobilin_deaminase_N"/>
</dbReference>
<dbReference type="GO" id="GO:0005737">
    <property type="term" value="C:cytoplasm"/>
    <property type="evidence" value="ECO:0007669"/>
    <property type="project" value="TreeGrafter"/>
</dbReference>
<comment type="pathway">
    <text evidence="3">Porphyrin-containing compound metabolism; protoporphyrin-IX biosynthesis; coproporphyrinogen-III from 5-aminolevulinate: step 2/4.</text>
</comment>
<comment type="caution">
    <text evidence="10">The sequence shown here is derived from an EMBL/GenBank/DDBJ whole genome shotgun (WGS) entry which is preliminary data.</text>
</comment>
<dbReference type="EC" id="2.5.1.61" evidence="5"/>
<dbReference type="PANTHER" id="PTHR11557">
    <property type="entry name" value="PORPHOBILINOGEN DEAMINASE"/>
    <property type="match status" value="1"/>
</dbReference>
<reference evidence="10 11" key="1">
    <citation type="submission" date="2023-11" db="EMBL/GenBank/DDBJ databases">
        <title>Halocaridina rubra genome assembly.</title>
        <authorList>
            <person name="Smith C."/>
        </authorList>
    </citation>
    <scope>NUCLEOTIDE SEQUENCE [LARGE SCALE GENOMIC DNA]</scope>
    <source>
        <strain evidence="10">EP-1</strain>
        <tissue evidence="10">Whole</tissue>
    </source>
</reference>
<gene>
    <name evidence="10" type="ORF">SK128_022151</name>
</gene>
<evidence type="ECO:0000259" key="9">
    <source>
        <dbReference type="Pfam" id="PF01379"/>
    </source>
</evidence>
<evidence type="ECO:0000313" key="10">
    <source>
        <dbReference type="EMBL" id="KAK7075949.1"/>
    </source>
</evidence>
<dbReference type="Pfam" id="PF01379">
    <property type="entry name" value="Porphobil_deam"/>
    <property type="match status" value="1"/>
</dbReference>
<comment type="cofactor">
    <cofactor evidence="1">
        <name>dipyrromethane</name>
        <dbReference type="ChEBI" id="CHEBI:60342"/>
    </cofactor>
</comment>
<evidence type="ECO:0000313" key="11">
    <source>
        <dbReference type="Proteomes" id="UP001381693"/>
    </source>
</evidence>
<dbReference type="InterPro" id="IPR000860">
    <property type="entry name" value="HemC"/>
</dbReference>
<evidence type="ECO:0000256" key="1">
    <source>
        <dbReference type="ARBA" id="ARBA00001916"/>
    </source>
</evidence>
<dbReference type="SUPFAM" id="SSF53850">
    <property type="entry name" value="Periplasmic binding protein-like II"/>
    <property type="match status" value="1"/>
</dbReference>
<comment type="similarity">
    <text evidence="4">Belongs to the HMBS family.</text>
</comment>
<evidence type="ECO:0000256" key="8">
    <source>
        <dbReference type="ARBA" id="ARBA00033064"/>
    </source>
</evidence>
<dbReference type="PANTHER" id="PTHR11557:SF0">
    <property type="entry name" value="PORPHOBILINOGEN DEAMINASE"/>
    <property type="match status" value="1"/>
</dbReference>
<sequence>MMGTEGQDMHSKDQTLLRIGSRESELAMKQTNMVKDALQKVHPNLKFEVVTMKTKGDKILDVALSKIGSKSLFTKELEVALENKVVDIVVHSLKDLPTTLPEGMVIGAITEREDPRDAVIMHPKYADCSLSILPKGSTIGEC</sequence>
<dbReference type="Gene3D" id="3.40.190.10">
    <property type="entry name" value="Periplasmic binding protein-like II"/>
    <property type="match status" value="1"/>
</dbReference>
<evidence type="ECO:0000256" key="6">
    <source>
        <dbReference type="ARBA" id="ARBA00022679"/>
    </source>
</evidence>
<dbReference type="AlphaFoldDB" id="A0AAN8XCL1"/>
<proteinExistence type="inferred from homology"/>
<evidence type="ECO:0000256" key="3">
    <source>
        <dbReference type="ARBA" id="ARBA00004735"/>
    </source>
</evidence>